<name>A0A087M321_9HYPH</name>
<dbReference type="PANTHER" id="PTHR30363:SF44">
    <property type="entry name" value="AGA OPERON TRANSCRIPTIONAL REPRESSOR-RELATED"/>
    <property type="match status" value="1"/>
</dbReference>
<dbReference type="InterPro" id="IPR037171">
    <property type="entry name" value="NagB/RpiA_transferase-like"/>
</dbReference>
<dbReference type="SMART" id="SM01134">
    <property type="entry name" value="DeoRC"/>
    <property type="match status" value="1"/>
</dbReference>
<protein>
    <submittedName>
        <fullName evidence="5">DeoR faimly transcriptional regulator</fullName>
    </submittedName>
</protein>
<dbReference type="InterPro" id="IPR014036">
    <property type="entry name" value="DeoR-like_C"/>
</dbReference>
<dbReference type="InterPro" id="IPR036390">
    <property type="entry name" value="WH_DNA-bd_sf"/>
</dbReference>
<evidence type="ECO:0000259" key="4">
    <source>
        <dbReference type="PROSITE" id="PS51000"/>
    </source>
</evidence>
<feature type="domain" description="HTH deoR-type" evidence="4">
    <location>
        <begin position="3"/>
        <end position="58"/>
    </location>
</feature>
<dbReference type="PANTHER" id="PTHR30363">
    <property type="entry name" value="HTH-TYPE TRANSCRIPTIONAL REGULATOR SRLR-RELATED"/>
    <property type="match status" value="1"/>
</dbReference>
<dbReference type="PROSITE" id="PS51000">
    <property type="entry name" value="HTH_DEOR_2"/>
    <property type="match status" value="1"/>
</dbReference>
<proteinExistence type="predicted"/>
<accession>A0A087M321</accession>
<dbReference type="InterPro" id="IPR001034">
    <property type="entry name" value="DeoR_HTH"/>
</dbReference>
<dbReference type="SUPFAM" id="SSF100950">
    <property type="entry name" value="NagB/RpiA/CoA transferase-like"/>
    <property type="match status" value="1"/>
</dbReference>
<dbReference type="PRINTS" id="PR00037">
    <property type="entry name" value="HTHLACR"/>
</dbReference>
<keyword evidence="1" id="KW-0805">Transcription regulation</keyword>
<evidence type="ECO:0000256" key="1">
    <source>
        <dbReference type="ARBA" id="ARBA00023015"/>
    </source>
</evidence>
<dbReference type="SMART" id="SM00420">
    <property type="entry name" value="HTH_DEOR"/>
    <property type="match status" value="1"/>
</dbReference>
<evidence type="ECO:0000313" key="6">
    <source>
        <dbReference type="Proteomes" id="UP000028981"/>
    </source>
</evidence>
<dbReference type="STRING" id="46914.JP75_10310"/>
<dbReference type="Gene3D" id="3.40.50.1360">
    <property type="match status" value="1"/>
</dbReference>
<dbReference type="InterPro" id="IPR018356">
    <property type="entry name" value="Tscrpt_reg_HTH_DeoR_CS"/>
</dbReference>
<evidence type="ECO:0000256" key="2">
    <source>
        <dbReference type="ARBA" id="ARBA00023125"/>
    </source>
</evidence>
<dbReference type="AlphaFoldDB" id="A0A087M321"/>
<dbReference type="Pfam" id="PF00455">
    <property type="entry name" value="DeoRC"/>
    <property type="match status" value="1"/>
</dbReference>
<gene>
    <name evidence="5" type="ORF">JP75_10310</name>
</gene>
<dbReference type="SUPFAM" id="SSF46785">
    <property type="entry name" value="Winged helix' DNA-binding domain"/>
    <property type="match status" value="1"/>
</dbReference>
<reference evidence="5 6" key="1">
    <citation type="submission" date="2014-08" db="EMBL/GenBank/DDBJ databases">
        <authorList>
            <person name="Hassan Y.I."/>
            <person name="Lepp D."/>
            <person name="Zhou T."/>
        </authorList>
    </citation>
    <scope>NUCLEOTIDE SEQUENCE [LARGE SCALE GENOMIC DNA]</scope>
    <source>
        <strain evidence="5 6">IFO13584</strain>
    </source>
</reference>
<keyword evidence="2" id="KW-0238">DNA-binding</keyword>
<dbReference type="OrthoDB" id="9814815at2"/>
<dbReference type="GO" id="GO:0003700">
    <property type="term" value="F:DNA-binding transcription factor activity"/>
    <property type="evidence" value="ECO:0007669"/>
    <property type="project" value="InterPro"/>
</dbReference>
<keyword evidence="6" id="KW-1185">Reference proteome</keyword>
<dbReference type="Pfam" id="PF08220">
    <property type="entry name" value="HTH_DeoR"/>
    <property type="match status" value="1"/>
</dbReference>
<dbReference type="EMBL" id="JQGC01000007">
    <property type="protein sequence ID" value="KFL31274.1"/>
    <property type="molecule type" value="Genomic_DNA"/>
</dbReference>
<dbReference type="GO" id="GO:0003677">
    <property type="term" value="F:DNA binding"/>
    <property type="evidence" value="ECO:0007669"/>
    <property type="project" value="UniProtKB-KW"/>
</dbReference>
<evidence type="ECO:0000256" key="3">
    <source>
        <dbReference type="ARBA" id="ARBA00023163"/>
    </source>
</evidence>
<dbReference type="InterPro" id="IPR036388">
    <property type="entry name" value="WH-like_DNA-bd_sf"/>
</dbReference>
<dbReference type="Proteomes" id="UP000028981">
    <property type="component" value="Unassembled WGS sequence"/>
</dbReference>
<evidence type="ECO:0000313" key="5">
    <source>
        <dbReference type="EMBL" id="KFL31274.1"/>
    </source>
</evidence>
<organism evidence="5 6">
    <name type="scientific">Devosia riboflavina</name>
    <dbReference type="NCBI Taxonomy" id="46914"/>
    <lineage>
        <taxon>Bacteria</taxon>
        <taxon>Pseudomonadati</taxon>
        <taxon>Pseudomonadota</taxon>
        <taxon>Alphaproteobacteria</taxon>
        <taxon>Hyphomicrobiales</taxon>
        <taxon>Devosiaceae</taxon>
        <taxon>Devosia</taxon>
    </lineage>
</organism>
<comment type="caution">
    <text evidence="5">The sequence shown here is derived from an EMBL/GenBank/DDBJ whole genome shotgun (WGS) entry which is preliminary data.</text>
</comment>
<dbReference type="InterPro" id="IPR050313">
    <property type="entry name" value="Carb_Metab_HTH_regulators"/>
</dbReference>
<sequence>MRPDERREKILDAVRLNQKVSVDELADTLDISRETIRRDLNELADRGLVRKIHGGAILPDPQGEGAFAARLTERAAEKRAIARRAGELFQPGDTLFVDTGTTTIAFAEEISRRHGLTVITNSLAIAQILGRSGNGHSIYLIGGAFSDDASETLGPLAVEQIGSFHAEHAVLTVGAISAAGLLDYNVEESRIALAMIRQARRVTVLADDSKLGRQALFPVAPLRQVHRLVTNAAPNADLALALDDAAVEVILAND</sequence>
<dbReference type="RefSeq" id="WP_035082369.1">
    <property type="nucleotide sequence ID" value="NZ_JQGC01000007.1"/>
</dbReference>
<dbReference type="Gene3D" id="1.10.10.10">
    <property type="entry name" value="Winged helix-like DNA-binding domain superfamily/Winged helix DNA-binding domain"/>
    <property type="match status" value="1"/>
</dbReference>
<dbReference type="PROSITE" id="PS00894">
    <property type="entry name" value="HTH_DEOR_1"/>
    <property type="match status" value="1"/>
</dbReference>
<keyword evidence="3" id="KW-0804">Transcription</keyword>